<dbReference type="InterPro" id="IPR000917">
    <property type="entry name" value="Sulfatase_N"/>
</dbReference>
<keyword evidence="5" id="KW-0732">Signal</keyword>
<dbReference type="PANTHER" id="PTHR42693">
    <property type="entry name" value="ARYLSULFATASE FAMILY MEMBER"/>
    <property type="match status" value="1"/>
</dbReference>
<feature type="domain" description="Sulfatase N-terminal" evidence="6">
    <location>
        <begin position="39"/>
        <end position="351"/>
    </location>
</feature>
<evidence type="ECO:0000256" key="1">
    <source>
        <dbReference type="ARBA" id="ARBA00008779"/>
    </source>
</evidence>
<dbReference type="PROSITE" id="PS00149">
    <property type="entry name" value="SULFATASE_2"/>
    <property type="match status" value="1"/>
</dbReference>
<dbReference type="EMBL" id="FOQO01000008">
    <property type="protein sequence ID" value="SFJ22620.1"/>
    <property type="molecule type" value="Genomic_DNA"/>
</dbReference>
<dbReference type="OrthoDB" id="9789742at2"/>
<dbReference type="InterPro" id="IPR050738">
    <property type="entry name" value="Sulfatase"/>
</dbReference>
<evidence type="ECO:0000259" key="6">
    <source>
        <dbReference type="Pfam" id="PF00884"/>
    </source>
</evidence>
<dbReference type="CDD" id="cd16034">
    <property type="entry name" value="sulfatase_like"/>
    <property type="match status" value="1"/>
</dbReference>
<dbReference type="GO" id="GO:0004065">
    <property type="term" value="F:arylsulfatase activity"/>
    <property type="evidence" value="ECO:0007669"/>
    <property type="project" value="TreeGrafter"/>
</dbReference>
<keyword evidence="8" id="KW-1185">Reference proteome</keyword>
<dbReference type="AlphaFoldDB" id="A0A1I3PMQ1"/>
<reference evidence="7 8" key="1">
    <citation type="submission" date="2016-10" db="EMBL/GenBank/DDBJ databases">
        <authorList>
            <person name="de Groot N.N."/>
        </authorList>
    </citation>
    <scope>NUCLEOTIDE SEQUENCE [LARGE SCALE GENOMIC DNA]</scope>
    <source>
        <strain evidence="7 8">RK1</strain>
    </source>
</reference>
<dbReference type="InterPro" id="IPR017850">
    <property type="entry name" value="Alkaline_phosphatase_core_sf"/>
</dbReference>
<dbReference type="RefSeq" id="WP_090628600.1">
    <property type="nucleotide sequence ID" value="NZ_FOQO01000008.1"/>
</dbReference>
<dbReference type="PANTHER" id="PTHR42693:SF53">
    <property type="entry name" value="ENDO-4-O-SULFATASE"/>
    <property type="match status" value="1"/>
</dbReference>
<evidence type="ECO:0000256" key="3">
    <source>
        <dbReference type="ARBA" id="ARBA00022801"/>
    </source>
</evidence>
<dbReference type="PROSITE" id="PS00523">
    <property type="entry name" value="SULFATASE_1"/>
    <property type="match status" value="1"/>
</dbReference>
<keyword evidence="3" id="KW-0378">Hydrolase</keyword>
<organism evidence="7 8">
    <name type="scientific">Parapedobacter indicus</name>
    <dbReference type="NCBI Taxonomy" id="1477437"/>
    <lineage>
        <taxon>Bacteria</taxon>
        <taxon>Pseudomonadati</taxon>
        <taxon>Bacteroidota</taxon>
        <taxon>Sphingobacteriia</taxon>
        <taxon>Sphingobacteriales</taxon>
        <taxon>Sphingobacteriaceae</taxon>
        <taxon>Parapedobacter</taxon>
    </lineage>
</organism>
<comment type="similarity">
    <text evidence="1">Belongs to the sulfatase family.</text>
</comment>
<proteinExistence type="inferred from homology"/>
<dbReference type="Gene3D" id="3.40.720.10">
    <property type="entry name" value="Alkaline Phosphatase, subunit A"/>
    <property type="match status" value="1"/>
</dbReference>
<accession>A0A1I3PMQ1</accession>
<feature type="signal peptide" evidence="5">
    <location>
        <begin position="1"/>
        <end position="26"/>
    </location>
</feature>
<dbReference type="GO" id="GO:0046872">
    <property type="term" value="F:metal ion binding"/>
    <property type="evidence" value="ECO:0007669"/>
    <property type="project" value="UniProtKB-KW"/>
</dbReference>
<feature type="chain" id="PRO_5011664539" evidence="5">
    <location>
        <begin position="27"/>
        <end position="484"/>
    </location>
</feature>
<keyword evidence="2" id="KW-0479">Metal-binding</keyword>
<evidence type="ECO:0000256" key="4">
    <source>
        <dbReference type="ARBA" id="ARBA00022837"/>
    </source>
</evidence>
<evidence type="ECO:0000313" key="8">
    <source>
        <dbReference type="Proteomes" id="UP000198670"/>
    </source>
</evidence>
<evidence type="ECO:0000256" key="5">
    <source>
        <dbReference type="SAM" id="SignalP"/>
    </source>
</evidence>
<dbReference type="SUPFAM" id="SSF53649">
    <property type="entry name" value="Alkaline phosphatase-like"/>
    <property type="match status" value="1"/>
</dbReference>
<protein>
    <submittedName>
        <fullName evidence="7">Arylsulfatase A</fullName>
    </submittedName>
</protein>
<sequence length="484" mass="54560">MYIKRKNKYLIRLGVALLTVGLPGIAASQSNEITLPEQPNVLVIMADQWRTQAIGSHGDSNVRTPHLDALSRKGIDFINAVSGIPVCTPARASFLTGQRPLRNGVFMNDVQLDPDARSLAEAFGDAGYATACIGKWHIDGRGRSTFIPPGGRRQGFEYWKVLECTHNYNHSRYYADTPDTLRWEGYDAFAQSEDAKAYMRSRLGNQQPFFMFLSWGPPHAPYHTAPESYRELYQAENVQLRPNVPTNSQAAARKDLAGYYAHCTALDDQLGDLLKFLQETGLDQNTIVLFLSDHGDMLGSQGATKKQQPYDESIRVPMMFKLPDSYGVSAQTKDAPIGIEDLMPTLLSLCDIDIPADVDGIDYSPYILGQGDAPDTMKVITCVQPYGQWTRKTGGKEFRGLRSKRFTYVRDLNGPWLFFDNERDPYQRNNLVGDRSYRELMEAFDRQLRDRLAADGDEFLPGLQYVKKYNYPPLDDTETVPYTN</sequence>
<evidence type="ECO:0000256" key="2">
    <source>
        <dbReference type="ARBA" id="ARBA00022723"/>
    </source>
</evidence>
<gene>
    <name evidence="7" type="ORF">SAMN05444682_10894</name>
</gene>
<dbReference type="InterPro" id="IPR024607">
    <property type="entry name" value="Sulfatase_CS"/>
</dbReference>
<dbReference type="Proteomes" id="UP000198670">
    <property type="component" value="Unassembled WGS sequence"/>
</dbReference>
<dbReference type="Gene3D" id="3.30.1120.10">
    <property type="match status" value="1"/>
</dbReference>
<dbReference type="STRING" id="1477437.SAMN05444682_10894"/>
<evidence type="ECO:0000313" key="7">
    <source>
        <dbReference type="EMBL" id="SFJ22620.1"/>
    </source>
</evidence>
<keyword evidence="4" id="KW-0106">Calcium</keyword>
<name>A0A1I3PMQ1_9SPHI</name>
<dbReference type="Pfam" id="PF00884">
    <property type="entry name" value="Sulfatase"/>
    <property type="match status" value="1"/>
</dbReference>